<dbReference type="Pfam" id="PF07729">
    <property type="entry name" value="FCD"/>
    <property type="match status" value="1"/>
</dbReference>
<proteinExistence type="predicted"/>
<feature type="domain" description="HTH gntR-type" evidence="4">
    <location>
        <begin position="10"/>
        <end position="77"/>
    </location>
</feature>
<dbReference type="SUPFAM" id="SSF48008">
    <property type="entry name" value="GntR ligand-binding domain-like"/>
    <property type="match status" value="1"/>
</dbReference>
<gene>
    <name evidence="5" type="ORF">FA743_09495</name>
</gene>
<dbReference type="Gene3D" id="1.10.10.10">
    <property type="entry name" value="Winged helix-like DNA-binding domain superfamily/Winged helix DNA-binding domain"/>
    <property type="match status" value="1"/>
</dbReference>
<dbReference type="OrthoDB" id="8638122at2"/>
<dbReference type="SUPFAM" id="SSF46785">
    <property type="entry name" value="Winged helix' DNA-binding domain"/>
    <property type="match status" value="1"/>
</dbReference>
<keyword evidence="2" id="KW-0238">DNA-binding</keyword>
<dbReference type="PRINTS" id="PR00035">
    <property type="entry name" value="HTHGNTR"/>
</dbReference>
<dbReference type="InterPro" id="IPR036390">
    <property type="entry name" value="WH_DNA-bd_sf"/>
</dbReference>
<evidence type="ECO:0000256" key="1">
    <source>
        <dbReference type="ARBA" id="ARBA00023015"/>
    </source>
</evidence>
<dbReference type="Gene3D" id="1.20.120.530">
    <property type="entry name" value="GntR ligand-binding domain-like"/>
    <property type="match status" value="1"/>
</dbReference>
<dbReference type="GO" id="GO:0003677">
    <property type="term" value="F:DNA binding"/>
    <property type="evidence" value="ECO:0007669"/>
    <property type="project" value="UniProtKB-KW"/>
</dbReference>
<dbReference type="InterPro" id="IPR000524">
    <property type="entry name" value="Tscrpt_reg_HTH_GntR"/>
</dbReference>
<evidence type="ECO:0000313" key="5">
    <source>
        <dbReference type="EMBL" id="TJZ92038.1"/>
    </source>
</evidence>
<dbReference type="Proteomes" id="UP000309747">
    <property type="component" value="Unassembled WGS sequence"/>
</dbReference>
<dbReference type="InterPro" id="IPR036388">
    <property type="entry name" value="WH-like_DNA-bd_sf"/>
</dbReference>
<dbReference type="SMART" id="SM00895">
    <property type="entry name" value="FCD"/>
    <property type="match status" value="1"/>
</dbReference>
<comment type="caution">
    <text evidence="5">The sequence shown here is derived from an EMBL/GenBank/DDBJ whole genome shotgun (WGS) entry which is preliminary data.</text>
</comment>
<dbReference type="PANTHER" id="PTHR43537">
    <property type="entry name" value="TRANSCRIPTIONAL REGULATOR, GNTR FAMILY"/>
    <property type="match status" value="1"/>
</dbReference>
<dbReference type="SMART" id="SM00345">
    <property type="entry name" value="HTH_GNTR"/>
    <property type="match status" value="1"/>
</dbReference>
<sequence>MTDAVTHASAGLAPETAARLRDRIITGRLRPGERLSEARLAAEMSVSRNTLREVFRLLVHEGLLTHLPHRGVSVAVPSMAGVLDIYRLRRLIEIPALAQAWPRHAAVARMGAEVAQAQAAQAAGDWRGVGSANMRFHAGIVALADSPRLTAFFAQAMAELRLAFGLLDDPEQLHAPFLQDNAAIIDLLQAGDPQAAAARLADYLDRSERVVMTAFARREHAAGAGGRGA</sequence>
<name>A0A4V5MVJ1_9RHOB</name>
<organism evidence="5 6">
    <name type="scientific">Paracoccus gahaiensis</name>
    <dbReference type="NCBI Taxonomy" id="1706839"/>
    <lineage>
        <taxon>Bacteria</taxon>
        <taxon>Pseudomonadati</taxon>
        <taxon>Pseudomonadota</taxon>
        <taxon>Alphaproteobacteria</taxon>
        <taxon>Rhodobacterales</taxon>
        <taxon>Paracoccaceae</taxon>
        <taxon>Paracoccus</taxon>
    </lineage>
</organism>
<dbReference type="AlphaFoldDB" id="A0A4V5MVJ1"/>
<dbReference type="InterPro" id="IPR008920">
    <property type="entry name" value="TF_FadR/GntR_C"/>
</dbReference>
<evidence type="ECO:0000256" key="2">
    <source>
        <dbReference type="ARBA" id="ARBA00023125"/>
    </source>
</evidence>
<keyword evidence="6" id="KW-1185">Reference proteome</keyword>
<keyword evidence="1" id="KW-0805">Transcription regulation</keyword>
<dbReference type="Pfam" id="PF00392">
    <property type="entry name" value="GntR"/>
    <property type="match status" value="1"/>
</dbReference>
<protein>
    <submittedName>
        <fullName evidence="5">GntR family transcriptional regulator</fullName>
    </submittedName>
</protein>
<dbReference type="GO" id="GO:0003700">
    <property type="term" value="F:DNA-binding transcription factor activity"/>
    <property type="evidence" value="ECO:0007669"/>
    <property type="project" value="InterPro"/>
</dbReference>
<dbReference type="CDD" id="cd07377">
    <property type="entry name" value="WHTH_GntR"/>
    <property type="match status" value="1"/>
</dbReference>
<dbReference type="PROSITE" id="PS50949">
    <property type="entry name" value="HTH_GNTR"/>
    <property type="match status" value="1"/>
</dbReference>
<dbReference type="PANTHER" id="PTHR43537:SF45">
    <property type="entry name" value="GNTR FAMILY REGULATORY PROTEIN"/>
    <property type="match status" value="1"/>
</dbReference>
<dbReference type="RefSeq" id="WP_136885870.1">
    <property type="nucleotide sequence ID" value="NZ_SUNI01000006.1"/>
</dbReference>
<dbReference type="EMBL" id="SUNI01000006">
    <property type="protein sequence ID" value="TJZ92038.1"/>
    <property type="molecule type" value="Genomic_DNA"/>
</dbReference>
<accession>A0A4V5MVJ1</accession>
<evidence type="ECO:0000256" key="3">
    <source>
        <dbReference type="ARBA" id="ARBA00023163"/>
    </source>
</evidence>
<dbReference type="InterPro" id="IPR011711">
    <property type="entry name" value="GntR_C"/>
</dbReference>
<reference evidence="5 6" key="1">
    <citation type="submission" date="2019-04" db="EMBL/GenBank/DDBJ databases">
        <authorList>
            <person name="Li J."/>
        </authorList>
    </citation>
    <scope>NUCLEOTIDE SEQUENCE [LARGE SCALE GENOMIC DNA]</scope>
    <source>
        <strain evidence="5 6">KCTC 42687</strain>
    </source>
</reference>
<keyword evidence="3" id="KW-0804">Transcription</keyword>
<evidence type="ECO:0000259" key="4">
    <source>
        <dbReference type="PROSITE" id="PS50949"/>
    </source>
</evidence>
<evidence type="ECO:0000313" key="6">
    <source>
        <dbReference type="Proteomes" id="UP000309747"/>
    </source>
</evidence>